<comment type="caution">
    <text evidence="5">The sequence shown here is derived from an EMBL/GenBank/DDBJ whole genome shotgun (WGS) entry which is preliminary data.</text>
</comment>
<dbReference type="Proteomes" id="UP000523795">
    <property type="component" value="Unassembled WGS sequence"/>
</dbReference>
<gene>
    <name evidence="5" type="ORF">HER39_16190</name>
</gene>
<evidence type="ECO:0000256" key="2">
    <source>
        <dbReference type="ARBA" id="ARBA00023125"/>
    </source>
</evidence>
<feature type="domain" description="HTH marR-type" evidence="4">
    <location>
        <begin position="1"/>
        <end position="96"/>
    </location>
</feature>
<dbReference type="InterPro" id="IPR052067">
    <property type="entry name" value="Metal_resp_HTH_trans_reg"/>
</dbReference>
<proteinExistence type="predicted"/>
<evidence type="ECO:0000256" key="1">
    <source>
        <dbReference type="ARBA" id="ARBA00023015"/>
    </source>
</evidence>
<keyword evidence="3" id="KW-0804">Transcription</keyword>
<dbReference type="Pfam" id="PF12802">
    <property type="entry name" value="MarR_2"/>
    <property type="match status" value="1"/>
</dbReference>
<dbReference type="InterPro" id="IPR036390">
    <property type="entry name" value="WH_DNA-bd_sf"/>
</dbReference>
<evidence type="ECO:0000256" key="3">
    <source>
        <dbReference type="ARBA" id="ARBA00023163"/>
    </source>
</evidence>
<feature type="non-terminal residue" evidence="5">
    <location>
        <position position="1"/>
    </location>
</feature>
<dbReference type="PANTHER" id="PTHR35790:SF4">
    <property type="entry name" value="HTH-TYPE TRANSCRIPTIONAL REGULATOR PCHR"/>
    <property type="match status" value="1"/>
</dbReference>
<evidence type="ECO:0000313" key="6">
    <source>
        <dbReference type="Proteomes" id="UP000523795"/>
    </source>
</evidence>
<dbReference type="PROSITE" id="PS50995">
    <property type="entry name" value="HTH_MARR_2"/>
    <property type="match status" value="1"/>
</dbReference>
<reference evidence="5 6" key="1">
    <citation type="submission" date="2020-04" db="EMBL/GenBank/DDBJ databases">
        <authorList>
            <person name="Liu S."/>
        </authorList>
    </citation>
    <scope>NUCLEOTIDE SEQUENCE [LARGE SCALE GENOMIC DNA]</scope>
    <source>
        <strain evidence="5 6">CGMCC 1.15091</strain>
    </source>
</reference>
<sequence>ILSALSNHPGMQAIEIAELVALDKPVVSRRLRRLAGRGLVGSELEDSRRGLYLTRAGAEVHDAVLPVALEREQRMLAGFSAEERAQLRDFLHRMHANIPLMNAGSAPGGDQP</sequence>
<dbReference type="SUPFAM" id="SSF46785">
    <property type="entry name" value="Winged helix' DNA-binding domain"/>
    <property type="match status" value="1"/>
</dbReference>
<protein>
    <submittedName>
        <fullName evidence="5">MarR family transcriptional regulator</fullName>
    </submittedName>
</protein>
<dbReference type="Gene3D" id="1.10.10.10">
    <property type="entry name" value="Winged helix-like DNA-binding domain superfamily/Winged helix DNA-binding domain"/>
    <property type="match status" value="1"/>
</dbReference>
<evidence type="ECO:0000313" key="5">
    <source>
        <dbReference type="EMBL" id="NKX52078.1"/>
    </source>
</evidence>
<dbReference type="PANTHER" id="PTHR35790">
    <property type="entry name" value="HTH-TYPE TRANSCRIPTIONAL REGULATOR PCHR"/>
    <property type="match status" value="1"/>
</dbReference>
<dbReference type="InterPro" id="IPR036388">
    <property type="entry name" value="WH-like_DNA-bd_sf"/>
</dbReference>
<evidence type="ECO:0000259" key="4">
    <source>
        <dbReference type="PROSITE" id="PS50995"/>
    </source>
</evidence>
<keyword evidence="6" id="KW-1185">Reference proteome</keyword>
<accession>A0ABX1JRY6</accession>
<keyword evidence="1" id="KW-0805">Transcription regulation</keyword>
<dbReference type="EMBL" id="JAAZSR010000396">
    <property type="protein sequence ID" value="NKX52078.1"/>
    <property type="molecule type" value="Genomic_DNA"/>
</dbReference>
<name>A0ABX1JRY6_9MICC</name>
<keyword evidence="2" id="KW-0238">DNA-binding</keyword>
<dbReference type="SMART" id="SM00347">
    <property type="entry name" value="HTH_MARR"/>
    <property type="match status" value="1"/>
</dbReference>
<organism evidence="5 6">
    <name type="scientific">Arthrobacter deserti</name>
    <dbReference type="NCBI Taxonomy" id="1742687"/>
    <lineage>
        <taxon>Bacteria</taxon>
        <taxon>Bacillati</taxon>
        <taxon>Actinomycetota</taxon>
        <taxon>Actinomycetes</taxon>
        <taxon>Micrococcales</taxon>
        <taxon>Micrococcaceae</taxon>
        <taxon>Arthrobacter</taxon>
    </lineage>
</organism>
<dbReference type="InterPro" id="IPR000835">
    <property type="entry name" value="HTH_MarR-typ"/>
</dbReference>